<protein>
    <submittedName>
        <fullName evidence="1">Uncharacterized protein</fullName>
    </submittedName>
</protein>
<sequence length="109" mass="12751">MLMQTLFPLKSYPDILISPHNSSELATSLFLKKIHLLPLSLFQTLWFSLSPLSFRCFDLEMMAFSFLIYRFVGLKESRKHVASVLSIENVYEIAIVILAWFTQTWKTYP</sequence>
<dbReference type="EMBL" id="CM004387">
    <property type="protein sequence ID" value="KAG8662844.1"/>
    <property type="molecule type" value="Genomic_DNA"/>
</dbReference>
<name>A0ACB7IF66_MANES</name>
<proteinExistence type="predicted"/>
<gene>
    <name evidence="1" type="ORF">MANES_01G151650v8</name>
</gene>
<keyword evidence="2" id="KW-1185">Reference proteome</keyword>
<reference evidence="2" key="1">
    <citation type="journal article" date="2016" name="Nat. Biotechnol.">
        <title>Sequencing wild and cultivated cassava and related species reveals extensive interspecific hybridization and genetic diversity.</title>
        <authorList>
            <person name="Bredeson J.V."/>
            <person name="Lyons J.B."/>
            <person name="Prochnik S.E."/>
            <person name="Wu G.A."/>
            <person name="Ha C.M."/>
            <person name="Edsinger-Gonzales E."/>
            <person name="Grimwood J."/>
            <person name="Schmutz J."/>
            <person name="Rabbi I.Y."/>
            <person name="Egesi C."/>
            <person name="Nauluvula P."/>
            <person name="Lebot V."/>
            <person name="Ndunguru J."/>
            <person name="Mkamilo G."/>
            <person name="Bart R.S."/>
            <person name="Setter T.L."/>
            <person name="Gleadow R.M."/>
            <person name="Kulakow P."/>
            <person name="Ferguson M.E."/>
            <person name="Rounsley S."/>
            <person name="Rokhsar D.S."/>
        </authorList>
    </citation>
    <scope>NUCLEOTIDE SEQUENCE [LARGE SCALE GENOMIC DNA]</scope>
    <source>
        <strain evidence="2">cv. AM560-2</strain>
    </source>
</reference>
<organism evidence="1 2">
    <name type="scientific">Manihot esculenta</name>
    <name type="common">Cassava</name>
    <name type="synonym">Jatropha manihot</name>
    <dbReference type="NCBI Taxonomy" id="3983"/>
    <lineage>
        <taxon>Eukaryota</taxon>
        <taxon>Viridiplantae</taxon>
        <taxon>Streptophyta</taxon>
        <taxon>Embryophyta</taxon>
        <taxon>Tracheophyta</taxon>
        <taxon>Spermatophyta</taxon>
        <taxon>Magnoliopsida</taxon>
        <taxon>eudicotyledons</taxon>
        <taxon>Gunneridae</taxon>
        <taxon>Pentapetalae</taxon>
        <taxon>rosids</taxon>
        <taxon>fabids</taxon>
        <taxon>Malpighiales</taxon>
        <taxon>Euphorbiaceae</taxon>
        <taxon>Crotonoideae</taxon>
        <taxon>Manihoteae</taxon>
        <taxon>Manihot</taxon>
    </lineage>
</organism>
<comment type="caution">
    <text evidence="1">The sequence shown here is derived from an EMBL/GenBank/DDBJ whole genome shotgun (WGS) entry which is preliminary data.</text>
</comment>
<evidence type="ECO:0000313" key="1">
    <source>
        <dbReference type="EMBL" id="KAG8662844.1"/>
    </source>
</evidence>
<accession>A0ACB7IF66</accession>
<dbReference type="Proteomes" id="UP000091857">
    <property type="component" value="Chromosome 1"/>
</dbReference>
<evidence type="ECO:0000313" key="2">
    <source>
        <dbReference type="Proteomes" id="UP000091857"/>
    </source>
</evidence>